<accession>A0A6P3EIV3</accession>
<proteinExistence type="predicted"/>
<keyword evidence="3" id="KW-1185">Reference proteome</keyword>
<dbReference type="GeneID" id="101572461"/>
<evidence type="ECO:0000256" key="1">
    <source>
        <dbReference type="SAM" id="Coils"/>
    </source>
</evidence>
<feature type="coiled-coil region" evidence="1">
    <location>
        <begin position="116"/>
        <end position="159"/>
    </location>
</feature>
<reference evidence="4" key="1">
    <citation type="submission" date="2025-08" db="UniProtKB">
        <authorList>
            <consortium name="RefSeq"/>
        </authorList>
    </citation>
    <scope>IDENTIFICATION</scope>
</reference>
<organism evidence="3 4">
    <name type="scientific">Octodon degus</name>
    <name type="common">Degu</name>
    <name type="synonym">Sciurus degus</name>
    <dbReference type="NCBI Taxonomy" id="10160"/>
    <lineage>
        <taxon>Eukaryota</taxon>
        <taxon>Metazoa</taxon>
        <taxon>Chordata</taxon>
        <taxon>Craniata</taxon>
        <taxon>Vertebrata</taxon>
        <taxon>Euteleostomi</taxon>
        <taxon>Mammalia</taxon>
        <taxon>Eutheria</taxon>
        <taxon>Euarchontoglires</taxon>
        <taxon>Glires</taxon>
        <taxon>Rodentia</taxon>
        <taxon>Hystricomorpha</taxon>
        <taxon>Octodontidae</taxon>
        <taxon>Octodon</taxon>
    </lineage>
</organism>
<dbReference type="Proteomes" id="UP000515203">
    <property type="component" value="Unplaced"/>
</dbReference>
<feature type="compositionally biased region" description="Basic and acidic residues" evidence="2">
    <location>
        <begin position="434"/>
        <end position="444"/>
    </location>
</feature>
<feature type="region of interest" description="Disordered" evidence="2">
    <location>
        <begin position="434"/>
        <end position="491"/>
    </location>
</feature>
<dbReference type="CTD" id="339834"/>
<sequence>MSFNVWSMKEMLTIPSGSGTTKSSNWNNNQTDYSALSDSQFLFGSQFCPENSETLSAPLDLGAHLRRPKQSQQNSLDSEPSIFTKYQTKPYLFGGETKDEGLFSLPLPVGKSKCLLKQFEEKNQRAKDKCDSETLHNFVSQVRESIQRFQTSVEESEERLSSRSQSILDSLETVARTLQETAQAQSDMRFEVVQKSNAEQAILEMQKKLETTQTEFTEMKSSLKQLEVLVAQQSKDFQQLCEQLGQLHVPDVLEKLKRLISAPLVPGCVKDSASQTSPPLAQSLRFIKQTKLPCEEPVTWQTQAAPAAGIPTAGSLRPAEFRVCAEQEESDSLRGKAALPAVEPCKVYRQVKDKARQTNCQDSTITKTSPQNCGSSGPGHKVCDLVSQGNPQLISLDLHNVANSIQNACPEYQGRSIFFCDPCEQLVTKQKDRTVERGREEKMQQPRKARRGKLLTRKRGQTLSKTCTFNPKYQHPQSPVSSPPRSPKGQQELLAQALCLPSPRRSPRSLCPVPEGRVKSSKTVRGEALQFTIGPSKGSRLLSSSLQRDHRMSWFNDLNPENSEPAPYKKTGKSLLYHLDFDSSDDDF</sequence>
<dbReference type="GO" id="GO:0007129">
    <property type="term" value="P:homologous chromosome pairing at meiosis"/>
    <property type="evidence" value="ECO:0007669"/>
    <property type="project" value="TreeGrafter"/>
</dbReference>
<dbReference type="PANTHER" id="PTHR35662:SF1">
    <property type="entry name" value="INTERACTOR OF HORMAD1 PROTEIN 1"/>
    <property type="match status" value="1"/>
</dbReference>
<protein>
    <submittedName>
        <fullName evidence="4">Interactor of HORMAD1 protein 1</fullName>
    </submittedName>
</protein>
<dbReference type="GO" id="GO:0000794">
    <property type="term" value="C:condensed nuclear chromosome"/>
    <property type="evidence" value="ECO:0007669"/>
    <property type="project" value="TreeGrafter"/>
</dbReference>
<feature type="compositionally biased region" description="Basic residues" evidence="2">
    <location>
        <begin position="445"/>
        <end position="460"/>
    </location>
</feature>
<dbReference type="InterPro" id="IPR031529">
    <property type="entry name" value="IHO1"/>
</dbReference>
<feature type="coiled-coil region" evidence="1">
    <location>
        <begin position="195"/>
        <end position="243"/>
    </location>
</feature>
<dbReference type="AlphaFoldDB" id="A0A6P3EIV3"/>
<dbReference type="GO" id="GO:0042138">
    <property type="term" value="P:meiotic DNA double-strand break formation"/>
    <property type="evidence" value="ECO:0007669"/>
    <property type="project" value="InterPro"/>
</dbReference>
<dbReference type="OrthoDB" id="10066605at2759"/>
<dbReference type="GO" id="GO:0006310">
    <property type="term" value="P:DNA recombination"/>
    <property type="evidence" value="ECO:0007669"/>
    <property type="project" value="InterPro"/>
</dbReference>
<evidence type="ECO:0000313" key="4">
    <source>
        <dbReference type="RefSeq" id="XP_004625146.1"/>
    </source>
</evidence>
<evidence type="ECO:0000256" key="2">
    <source>
        <dbReference type="SAM" id="MobiDB-lite"/>
    </source>
</evidence>
<evidence type="ECO:0000313" key="3">
    <source>
        <dbReference type="Proteomes" id="UP000515203"/>
    </source>
</evidence>
<dbReference type="PANTHER" id="PTHR35662">
    <property type="entry name" value="INTERACTOR OF HORMAD1 PROTEIN 1"/>
    <property type="match status" value="1"/>
</dbReference>
<name>A0A6P3EIV3_OCTDE</name>
<dbReference type="FunCoup" id="A0A6P3EIV3">
    <property type="interactions" value="155"/>
</dbReference>
<gene>
    <name evidence="4" type="primary">Ccdc36</name>
</gene>
<dbReference type="RefSeq" id="XP_004625146.1">
    <property type="nucleotide sequence ID" value="XM_004625089.2"/>
</dbReference>
<feature type="compositionally biased region" description="Polar residues" evidence="2">
    <location>
        <begin position="461"/>
        <end position="471"/>
    </location>
</feature>
<dbReference type="Pfam" id="PF15771">
    <property type="entry name" value="IHO1"/>
    <property type="match status" value="1"/>
</dbReference>
<dbReference type="InParanoid" id="A0A6P3EIV3"/>
<keyword evidence="1" id="KW-0175">Coiled coil</keyword>